<keyword evidence="1" id="KW-0489">Methyltransferase</keyword>
<reference evidence="1 2" key="1">
    <citation type="journal article" date="2014" name="Mol. Plant">
        <title>Chromosome Scale Genome Assembly and Transcriptome Profiling of Nannochloropsis gaditana in Nitrogen Depletion.</title>
        <authorList>
            <person name="Corteggiani Carpinelli E."/>
            <person name="Telatin A."/>
            <person name="Vitulo N."/>
            <person name="Forcato C."/>
            <person name="D'Angelo M."/>
            <person name="Schiavon R."/>
            <person name="Vezzi A."/>
            <person name="Giacometti G.M."/>
            <person name="Morosinotto T."/>
            <person name="Valle G."/>
        </authorList>
    </citation>
    <scope>NUCLEOTIDE SEQUENCE [LARGE SCALE GENOMIC DNA]</scope>
    <source>
        <strain evidence="1 2">B-31</strain>
    </source>
</reference>
<organism evidence="1 2">
    <name type="scientific">Nannochloropsis gaditana</name>
    <dbReference type="NCBI Taxonomy" id="72520"/>
    <lineage>
        <taxon>Eukaryota</taxon>
        <taxon>Sar</taxon>
        <taxon>Stramenopiles</taxon>
        <taxon>Ochrophyta</taxon>
        <taxon>Eustigmatophyceae</taxon>
        <taxon>Eustigmatales</taxon>
        <taxon>Monodopsidaceae</taxon>
        <taxon>Nannochloropsis</taxon>
    </lineage>
</organism>
<dbReference type="SUPFAM" id="SSF53335">
    <property type="entry name" value="S-adenosyl-L-methionine-dependent methyltransferases"/>
    <property type="match status" value="1"/>
</dbReference>
<dbReference type="Proteomes" id="UP000019335">
    <property type="component" value="Chromosome 13"/>
</dbReference>
<keyword evidence="2" id="KW-1185">Reference proteome</keyword>
<proteinExistence type="predicted"/>
<dbReference type="OrthoDB" id="188811at2759"/>
<protein>
    <submittedName>
        <fullName evidence="1">Sam-dependent methyltransferase</fullName>
    </submittedName>
</protein>
<gene>
    <name evidence="1" type="ORF">Naga_100354g5</name>
</gene>
<comment type="caution">
    <text evidence="1">The sequence shown here is derived from an EMBL/GenBank/DDBJ whole genome shotgun (WGS) entry which is preliminary data.</text>
</comment>
<dbReference type="InterPro" id="IPR029063">
    <property type="entry name" value="SAM-dependent_MTases_sf"/>
</dbReference>
<dbReference type="EMBL" id="AZIL01001105">
    <property type="protein sequence ID" value="EWM24800.1"/>
    <property type="molecule type" value="Genomic_DNA"/>
</dbReference>
<sequence length="321" mass="35248">MSHQNVTPSSLQLFEHAWQAYRKLVDNDYMEHSALTTAIALILPTLLPSPCPVTGKKGAWMADLGCGDLGLLAPMLRPLPLAGFIGVDATAEVLPLAARRLNARAESLQARPPWPCEWVCADLLEWSEKRRDVMRGISGGVGDAPGRVSFLLTKEEDGRTGHRHVEGKAEGRETVAEEDGCAVRKDAGGECSGLPLSPVPRYLNVVSSLFALHHLSDSGKQRALTALRACVAPGGSMLVADIFRQDGEGRELYLERYEARSREWTALTEEERGLITEHVRSSDFPSERSAFERMAKEAGWAQVRWLWEASHAAEALVLLQC</sequence>
<evidence type="ECO:0000313" key="2">
    <source>
        <dbReference type="Proteomes" id="UP000019335"/>
    </source>
</evidence>
<dbReference type="AlphaFoldDB" id="W7TCR2"/>
<evidence type="ECO:0000313" key="1">
    <source>
        <dbReference type="EMBL" id="EWM24800.1"/>
    </source>
</evidence>
<accession>W7TCR2</accession>
<dbReference type="GO" id="GO:0032259">
    <property type="term" value="P:methylation"/>
    <property type="evidence" value="ECO:0007669"/>
    <property type="project" value="UniProtKB-KW"/>
</dbReference>
<keyword evidence="1" id="KW-0808">Transferase</keyword>
<name>W7TCR2_9STRA</name>
<dbReference type="Gene3D" id="3.40.50.150">
    <property type="entry name" value="Vaccinia Virus protein VP39"/>
    <property type="match status" value="2"/>
</dbReference>
<dbReference type="GO" id="GO:0008168">
    <property type="term" value="F:methyltransferase activity"/>
    <property type="evidence" value="ECO:0007669"/>
    <property type="project" value="UniProtKB-KW"/>
</dbReference>